<dbReference type="PATRIC" id="fig|1434111.4.peg.2466"/>
<proteinExistence type="predicted"/>
<protein>
    <submittedName>
        <fullName evidence="1">Mobile element protein</fullName>
    </submittedName>
</protein>
<evidence type="ECO:0000313" key="2">
    <source>
        <dbReference type="Proteomes" id="UP000033072"/>
    </source>
</evidence>
<dbReference type="STRING" id="1434111.MSLAZ_1880"/>
<dbReference type="OrthoDB" id="195008at2157"/>
<dbReference type="AlphaFoldDB" id="A0A0E3S4G3"/>
<dbReference type="Proteomes" id="UP000033072">
    <property type="component" value="Chromosome"/>
</dbReference>
<dbReference type="KEGG" id="mls:MSLAZ_1880"/>
<dbReference type="InterPro" id="IPR047655">
    <property type="entry name" value="Transpos_IS630-like"/>
</dbReference>
<name>A0A0E3S4G3_9EURY</name>
<dbReference type="EMBL" id="CP009515">
    <property type="protein sequence ID" value="AKB75141.1"/>
    <property type="molecule type" value="Genomic_DNA"/>
</dbReference>
<organism evidence="1 2">
    <name type="scientific">Methanosarcina lacustris Z-7289</name>
    <dbReference type="NCBI Taxonomy" id="1434111"/>
    <lineage>
        <taxon>Archaea</taxon>
        <taxon>Methanobacteriati</taxon>
        <taxon>Methanobacteriota</taxon>
        <taxon>Stenosarchaea group</taxon>
        <taxon>Methanomicrobia</taxon>
        <taxon>Methanosarcinales</taxon>
        <taxon>Methanosarcinaceae</taxon>
        <taxon>Methanosarcina</taxon>
    </lineage>
</organism>
<dbReference type="InterPro" id="IPR009057">
    <property type="entry name" value="Homeodomain-like_sf"/>
</dbReference>
<evidence type="ECO:0000313" key="1">
    <source>
        <dbReference type="EMBL" id="AKB75141.1"/>
    </source>
</evidence>
<dbReference type="SUPFAM" id="SSF46689">
    <property type="entry name" value="Homeodomain-like"/>
    <property type="match status" value="1"/>
</dbReference>
<keyword evidence="2" id="KW-1185">Reference proteome</keyword>
<sequence length="267" mass="30633">MTHEEELDYLTKLSRSRNQAASIVTRSKIVLLSYQGKNDTEISRELKVDYKTVRLWIQRVLDLGVKKGLVDKPRSGKPQVISAESRARIISLACMKPKDLDYPHEIWTQRLLAEHIRENCIKEDHPDLSKINQGTISKILNASKIKPHKIRYYIAKVDPDFDQKAANVLDTYREAKRLNEKKRKNEQVKTVIISYDEKPGIQAIGNVYPDLMPVEGYYSTIARDYEYKRHGTLSLLAGIDLISAVVPIEHSSEYTIITQVQSSIKKV</sequence>
<gene>
    <name evidence="1" type="ORF">MSLAZ_1880</name>
</gene>
<dbReference type="HOGENOM" id="CLU_041125_3_0_2"/>
<reference evidence="1 2" key="1">
    <citation type="submission" date="2014-07" db="EMBL/GenBank/DDBJ databases">
        <title>Methanogenic archaea and the global carbon cycle.</title>
        <authorList>
            <person name="Henriksen J.R."/>
            <person name="Luke J."/>
            <person name="Reinhart S."/>
            <person name="Benedict M.N."/>
            <person name="Youngblut N.D."/>
            <person name="Metcalf M.E."/>
            <person name="Whitaker R.J."/>
            <person name="Metcalf W.W."/>
        </authorList>
    </citation>
    <scope>NUCLEOTIDE SEQUENCE [LARGE SCALE GENOMIC DNA]</scope>
    <source>
        <strain evidence="1 2">Z-7289</strain>
    </source>
</reference>
<dbReference type="Pfam" id="PF13565">
    <property type="entry name" value="HTH_32"/>
    <property type="match status" value="1"/>
</dbReference>
<dbReference type="NCBIfam" id="NF033545">
    <property type="entry name" value="transpos_IS630"/>
    <property type="match status" value="1"/>
</dbReference>
<accession>A0A0E3S4G3</accession>